<dbReference type="PANTHER" id="PTHR30337">
    <property type="entry name" value="COMPONENT OF ATP-DEPENDENT DSDNA EXONUCLEASE"/>
    <property type="match status" value="1"/>
</dbReference>
<accession>A0A5C5XA12</accession>
<dbReference type="PANTHER" id="PTHR30337:SF7">
    <property type="entry name" value="PHOSPHOESTERASE"/>
    <property type="match status" value="1"/>
</dbReference>
<dbReference type="InterPro" id="IPR041796">
    <property type="entry name" value="Mre11_N"/>
</dbReference>
<dbReference type="Proteomes" id="UP000318053">
    <property type="component" value="Unassembled WGS sequence"/>
</dbReference>
<evidence type="ECO:0000313" key="4">
    <source>
        <dbReference type="Proteomes" id="UP000318053"/>
    </source>
</evidence>
<organism evidence="3 4">
    <name type="scientific">Allorhodopirellula solitaria</name>
    <dbReference type="NCBI Taxonomy" id="2527987"/>
    <lineage>
        <taxon>Bacteria</taxon>
        <taxon>Pseudomonadati</taxon>
        <taxon>Planctomycetota</taxon>
        <taxon>Planctomycetia</taxon>
        <taxon>Pirellulales</taxon>
        <taxon>Pirellulaceae</taxon>
        <taxon>Allorhodopirellula</taxon>
    </lineage>
</organism>
<keyword evidence="1" id="KW-0378">Hydrolase</keyword>
<name>A0A5C5XA12_9BACT</name>
<protein>
    <submittedName>
        <fullName evidence="3">Putative metallophosphoesterase YhaO</fullName>
    </submittedName>
</protein>
<dbReference type="SUPFAM" id="SSF56300">
    <property type="entry name" value="Metallo-dependent phosphatases"/>
    <property type="match status" value="1"/>
</dbReference>
<keyword evidence="4" id="KW-1185">Reference proteome</keyword>
<gene>
    <name evidence="3" type="primary">yhaO_2</name>
    <name evidence="3" type="ORF">CA85_39370</name>
</gene>
<dbReference type="CDD" id="cd00840">
    <property type="entry name" value="MPP_Mre11_N"/>
    <property type="match status" value="1"/>
</dbReference>
<evidence type="ECO:0000259" key="2">
    <source>
        <dbReference type="Pfam" id="PF00149"/>
    </source>
</evidence>
<dbReference type="InterPro" id="IPR029052">
    <property type="entry name" value="Metallo-depent_PP-like"/>
</dbReference>
<dbReference type="PIRSF" id="PIRSF033091">
    <property type="entry name" value="Pesterase_YhaO"/>
    <property type="match status" value="1"/>
</dbReference>
<evidence type="ECO:0000313" key="3">
    <source>
        <dbReference type="EMBL" id="TWT59241.1"/>
    </source>
</evidence>
<dbReference type="InterPro" id="IPR014576">
    <property type="entry name" value="Pesterase_YhaO"/>
</dbReference>
<reference evidence="3 4" key="1">
    <citation type="submission" date="2019-02" db="EMBL/GenBank/DDBJ databases">
        <title>Deep-cultivation of Planctomycetes and their phenomic and genomic characterization uncovers novel biology.</title>
        <authorList>
            <person name="Wiegand S."/>
            <person name="Jogler M."/>
            <person name="Boedeker C."/>
            <person name="Pinto D."/>
            <person name="Vollmers J."/>
            <person name="Rivas-Marin E."/>
            <person name="Kohn T."/>
            <person name="Peeters S.H."/>
            <person name="Heuer A."/>
            <person name="Rast P."/>
            <person name="Oberbeckmann S."/>
            <person name="Bunk B."/>
            <person name="Jeske O."/>
            <person name="Meyerdierks A."/>
            <person name="Storesund J.E."/>
            <person name="Kallscheuer N."/>
            <person name="Luecker S."/>
            <person name="Lage O.M."/>
            <person name="Pohl T."/>
            <person name="Merkel B.J."/>
            <person name="Hornburger P."/>
            <person name="Mueller R.-W."/>
            <person name="Bruemmer F."/>
            <person name="Labrenz M."/>
            <person name="Spormann A.M."/>
            <person name="Op Den Camp H."/>
            <person name="Overmann J."/>
            <person name="Amann R."/>
            <person name="Jetten M.S.M."/>
            <person name="Mascher T."/>
            <person name="Medema M.H."/>
            <person name="Devos D.P."/>
            <person name="Kaster A.-K."/>
            <person name="Ovreas L."/>
            <person name="Rohde M."/>
            <person name="Galperin M.Y."/>
            <person name="Jogler C."/>
        </authorList>
    </citation>
    <scope>NUCLEOTIDE SEQUENCE [LARGE SCALE GENOMIC DNA]</scope>
    <source>
        <strain evidence="3 4">CA85</strain>
    </source>
</reference>
<dbReference type="RefSeq" id="WP_146392836.1">
    <property type="nucleotide sequence ID" value="NZ_SJPK01000011.1"/>
</dbReference>
<sequence>MSTRRILHAADIHLDSPLRNLESYDQAPLEQIRGASRRALENLVRLAIDQNVDLVVIAGDLYDGDWREQNTGLFFVGQAAKLTQAGIPLVVIRGNHDAENVMTSSLPLPKNPDGSEIMLASKRVDCREFESIGVAVHGRSFRNKAELEDLSRSYPRPHRGMFNLGLLHTSLTGAEGHDTYSPCTPADLAAKEYDYWALGHVHTRGEHHVPGEAPIVFSGNIQGRHIRECGAKGCYILDIDDRGKVDLNFHPLDVVRWEAFDVEAAELESTDAIIDAYQTWLGERISEIDDRLLVSRVSITGATPLHNQLHQQRHGLESSLRAIAISQGAGQAWMEKFRLRTTPPHAKLDVGDTEGPMASVSKIVESLRVADDRGQRIASEFASLIKKLPGQQESLDTSDLDWVDELIESAAADLLGRLEE</sequence>
<evidence type="ECO:0000256" key="1">
    <source>
        <dbReference type="ARBA" id="ARBA00022801"/>
    </source>
</evidence>
<comment type="caution">
    <text evidence="3">The sequence shown here is derived from an EMBL/GenBank/DDBJ whole genome shotgun (WGS) entry which is preliminary data.</text>
</comment>
<dbReference type="OrthoDB" id="9773856at2"/>
<feature type="domain" description="Calcineurin-like phosphoesterase" evidence="2">
    <location>
        <begin position="5"/>
        <end position="203"/>
    </location>
</feature>
<proteinExistence type="predicted"/>
<dbReference type="Pfam" id="PF00149">
    <property type="entry name" value="Metallophos"/>
    <property type="match status" value="1"/>
</dbReference>
<dbReference type="InterPro" id="IPR004843">
    <property type="entry name" value="Calcineurin-like_PHP"/>
</dbReference>
<dbReference type="GO" id="GO:0016787">
    <property type="term" value="F:hydrolase activity"/>
    <property type="evidence" value="ECO:0007669"/>
    <property type="project" value="UniProtKB-KW"/>
</dbReference>
<dbReference type="InterPro" id="IPR050535">
    <property type="entry name" value="DNA_Repair-Maintenance_Comp"/>
</dbReference>
<dbReference type="EMBL" id="SJPK01000011">
    <property type="protein sequence ID" value="TWT59241.1"/>
    <property type="molecule type" value="Genomic_DNA"/>
</dbReference>
<dbReference type="AlphaFoldDB" id="A0A5C5XA12"/>
<dbReference type="Gene3D" id="3.60.21.10">
    <property type="match status" value="1"/>
</dbReference>